<protein>
    <submittedName>
        <fullName evidence="2">Uncharacterized protein</fullName>
    </submittedName>
</protein>
<keyword evidence="3" id="KW-1185">Reference proteome</keyword>
<proteinExistence type="predicted"/>
<evidence type="ECO:0000313" key="3">
    <source>
        <dbReference type="Proteomes" id="UP000199310"/>
    </source>
</evidence>
<dbReference type="RefSeq" id="WP_089901346.1">
    <property type="nucleotide sequence ID" value="NZ_FOJG01000002.1"/>
</dbReference>
<dbReference type="Proteomes" id="UP000199310">
    <property type="component" value="Unassembled WGS sequence"/>
</dbReference>
<accession>A0A1I0SB63</accession>
<dbReference type="OrthoDB" id="681096at2"/>
<evidence type="ECO:0000256" key="1">
    <source>
        <dbReference type="SAM" id="SignalP"/>
    </source>
</evidence>
<sequence length="89" mass="9268">MKKAKFALTAVAVFAVIGGALAFKANRNLKPFYKYTTSNINGNVTGICDEKQAVQLNLTVTAVGGAVTTVSVTTAQNVTTCTARVVSNL</sequence>
<dbReference type="AlphaFoldDB" id="A0A1I0SB63"/>
<name>A0A1I0SB63_9BACT</name>
<dbReference type="EMBL" id="FOJG01000002">
    <property type="protein sequence ID" value="SEW53924.1"/>
    <property type="molecule type" value="Genomic_DNA"/>
</dbReference>
<reference evidence="3" key="1">
    <citation type="submission" date="2016-10" db="EMBL/GenBank/DDBJ databases">
        <authorList>
            <person name="Varghese N."/>
            <person name="Submissions S."/>
        </authorList>
    </citation>
    <scope>NUCLEOTIDE SEQUENCE [LARGE SCALE GENOMIC DNA]</scope>
    <source>
        <strain evidence="3">DSM 3695</strain>
    </source>
</reference>
<feature type="chain" id="PRO_5011571754" evidence="1">
    <location>
        <begin position="23"/>
        <end position="89"/>
    </location>
</feature>
<organism evidence="2 3">
    <name type="scientific">Chitinophaga arvensicola</name>
    <dbReference type="NCBI Taxonomy" id="29529"/>
    <lineage>
        <taxon>Bacteria</taxon>
        <taxon>Pseudomonadati</taxon>
        <taxon>Bacteroidota</taxon>
        <taxon>Chitinophagia</taxon>
        <taxon>Chitinophagales</taxon>
        <taxon>Chitinophagaceae</taxon>
        <taxon>Chitinophaga</taxon>
    </lineage>
</organism>
<gene>
    <name evidence="2" type="ORF">SAMN04488122_5764</name>
</gene>
<feature type="signal peptide" evidence="1">
    <location>
        <begin position="1"/>
        <end position="22"/>
    </location>
</feature>
<evidence type="ECO:0000313" key="2">
    <source>
        <dbReference type="EMBL" id="SEW53924.1"/>
    </source>
</evidence>
<keyword evidence="1" id="KW-0732">Signal</keyword>